<dbReference type="InterPro" id="IPR038996">
    <property type="entry name" value="Gp14"/>
</dbReference>
<dbReference type="Proteomes" id="UP000831170">
    <property type="component" value="Segment"/>
</dbReference>
<evidence type="ECO:0000313" key="1">
    <source>
        <dbReference type="EMBL" id="UOL50879.1"/>
    </source>
</evidence>
<keyword evidence="2" id="KW-1185">Reference proteome</keyword>
<dbReference type="Pfam" id="PF24072">
    <property type="entry name" value="T7_gp14"/>
    <property type="match status" value="1"/>
</dbReference>
<reference evidence="1 2" key="1">
    <citation type="submission" date="2022-03" db="EMBL/GenBank/DDBJ databases">
        <authorList>
            <person name="Oueslati M."/>
            <person name="Holtappels D."/>
            <person name="Wagemans J."/>
        </authorList>
    </citation>
    <scope>NUCLEOTIDE SEQUENCE [LARGE SCALE GENOMIC DNA]</scope>
</reference>
<accession>A0AAE9KF33</accession>
<dbReference type="EMBL" id="OM962999">
    <property type="protein sequence ID" value="UOL50879.1"/>
    <property type="molecule type" value="Genomic_DNA"/>
</dbReference>
<name>A0AAE9KF33_9CAUD</name>
<sequence>MFWIPIMMAASAIMQKDKQNSDIKNQNRINKANTYAANQQQQGNSVIAAAKGALNRVNQSIQTRDALTAFGEQHNSLEQQRAKLGEQMTTGTFRNRVKAAEQQGMLAARSSAAGVGGSTVSMLEATMSIQSDVAQAEMDQMYSDNLWAIDDAEKTNLYNQYGILQQQNVFLDDVAASTISGPAKIPTNSVGDMAIAGAMAFFGAANSTGEFSKGGSMDLSGAGGKLKSWFSPQGGGKSPGTGANSFFQLGGRV</sequence>
<gene>
    <name evidence="1" type="ORF">SoKa_gp31</name>
</gene>
<organism evidence="1 2">
    <name type="scientific">Pseudomonas phage SoKa</name>
    <dbReference type="NCBI Taxonomy" id="2930393"/>
    <lineage>
        <taxon>Viruses</taxon>
        <taxon>Duplodnaviria</taxon>
        <taxon>Heunggongvirae</taxon>
        <taxon>Uroviricota</taxon>
        <taxon>Caudoviricetes</taxon>
        <taxon>Autographivirales</taxon>
        <taxon>Autonotataviridae</taxon>
        <taxon>Bifseptvirus</taxon>
        <taxon>Bifseptvirus SoKa</taxon>
    </lineage>
</organism>
<proteinExistence type="predicted"/>
<protein>
    <submittedName>
        <fullName evidence="1">Structural protein</fullName>
    </submittedName>
</protein>
<evidence type="ECO:0000313" key="2">
    <source>
        <dbReference type="Proteomes" id="UP000831170"/>
    </source>
</evidence>